<keyword evidence="8" id="KW-0418">Kinase</keyword>
<keyword evidence="10 12" id="KW-0472">Membrane</keyword>
<dbReference type="PANTHER" id="PTHR30175:SF1">
    <property type="entry name" value="PTS SYSTEM ARBUTIN-, CELLOBIOSE-, AND SALICIN-SPECIFIC EIIBC COMPONENT-RELATED"/>
    <property type="match status" value="1"/>
</dbReference>
<accession>A0A9X2JM94</accession>
<evidence type="ECO:0000256" key="12">
    <source>
        <dbReference type="SAM" id="Phobius"/>
    </source>
</evidence>
<feature type="domain" description="PTS EIIB type-1" evidence="14">
    <location>
        <begin position="4"/>
        <end position="86"/>
    </location>
</feature>
<dbReference type="GO" id="GO:0016301">
    <property type="term" value="F:kinase activity"/>
    <property type="evidence" value="ECO:0007669"/>
    <property type="project" value="UniProtKB-KW"/>
</dbReference>
<evidence type="ECO:0000313" key="16">
    <source>
        <dbReference type="EMBL" id="MCP0887847.1"/>
    </source>
</evidence>
<keyword evidence="6" id="KW-0598">Phosphotransferase system</keyword>
<keyword evidence="3" id="KW-1003">Cell membrane</keyword>
<keyword evidence="5 16" id="KW-0808">Transferase</keyword>
<keyword evidence="9 12" id="KW-1133">Transmembrane helix</keyword>
<dbReference type="PROSITE" id="PS51098">
    <property type="entry name" value="PTS_EIIB_TYPE_1"/>
    <property type="match status" value="1"/>
</dbReference>
<dbReference type="InterPro" id="IPR011055">
    <property type="entry name" value="Dup_hybrid_motif"/>
</dbReference>
<evidence type="ECO:0000256" key="10">
    <source>
        <dbReference type="ARBA" id="ARBA00023136"/>
    </source>
</evidence>
<dbReference type="AlphaFoldDB" id="A0A9X2JM94"/>
<gene>
    <name evidence="16" type="ORF">LB941_10955</name>
</gene>
<dbReference type="InterPro" id="IPR003352">
    <property type="entry name" value="PTS_EIIC"/>
</dbReference>
<feature type="active site" description="Phosphocysteine intermediate; for EIIB activity" evidence="11">
    <location>
        <position position="26"/>
    </location>
</feature>
<comment type="subcellular location">
    <subcellularLocation>
        <location evidence="1">Cell membrane</location>
        <topology evidence="1">Multi-pass membrane protein</topology>
    </subcellularLocation>
</comment>
<dbReference type="InterPro" id="IPR050558">
    <property type="entry name" value="PTS_Sugar-Specific_Components"/>
</dbReference>
<dbReference type="EC" id="2.7.1.-" evidence="16"/>
<dbReference type="Pfam" id="PF00358">
    <property type="entry name" value="PTS_EIIA_1"/>
    <property type="match status" value="1"/>
</dbReference>
<evidence type="ECO:0000256" key="8">
    <source>
        <dbReference type="ARBA" id="ARBA00022777"/>
    </source>
</evidence>
<comment type="caution">
    <text evidence="16">The sequence shown here is derived from an EMBL/GenBank/DDBJ whole genome shotgun (WGS) entry which is preliminary data.</text>
</comment>
<dbReference type="GO" id="GO:0090589">
    <property type="term" value="F:protein-phosphocysteine-trehalose phosphotransferase system transporter activity"/>
    <property type="evidence" value="ECO:0007669"/>
    <property type="project" value="TreeGrafter"/>
</dbReference>
<dbReference type="InterPro" id="IPR018113">
    <property type="entry name" value="PTrfase_EIIB_Cys"/>
</dbReference>
<organism evidence="16 17">
    <name type="scientific">Ligilactobacillus ubinensis</name>
    <dbReference type="NCBI Taxonomy" id="2876789"/>
    <lineage>
        <taxon>Bacteria</taxon>
        <taxon>Bacillati</taxon>
        <taxon>Bacillota</taxon>
        <taxon>Bacilli</taxon>
        <taxon>Lactobacillales</taxon>
        <taxon>Lactobacillaceae</taxon>
        <taxon>Ligilactobacillus</taxon>
    </lineage>
</organism>
<feature type="transmembrane region" description="Helical" evidence="12">
    <location>
        <begin position="141"/>
        <end position="161"/>
    </location>
</feature>
<dbReference type="RefSeq" id="WP_253362007.1">
    <property type="nucleotide sequence ID" value="NZ_JAIULA010000027.1"/>
</dbReference>
<evidence type="ECO:0000256" key="6">
    <source>
        <dbReference type="ARBA" id="ARBA00022683"/>
    </source>
</evidence>
<keyword evidence="17" id="KW-1185">Reference proteome</keyword>
<dbReference type="Gene3D" id="2.70.70.10">
    <property type="entry name" value="Glucose Permease (Domain IIA)"/>
    <property type="match status" value="1"/>
</dbReference>
<dbReference type="InterPro" id="IPR036878">
    <property type="entry name" value="Glu_permease_IIB"/>
</dbReference>
<keyword evidence="7 12" id="KW-0812">Transmembrane</keyword>
<evidence type="ECO:0000256" key="5">
    <source>
        <dbReference type="ARBA" id="ARBA00022679"/>
    </source>
</evidence>
<evidence type="ECO:0000259" key="15">
    <source>
        <dbReference type="PROSITE" id="PS51103"/>
    </source>
</evidence>
<evidence type="ECO:0000256" key="3">
    <source>
        <dbReference type="ARBA" id="ARBA00022475"/>
    </source>
</evidence>
<dbReference type="EMBL" id="JAIULA010000027">
    <property type="protein sequence ID" value="MCP0887847.1"/>
    <property type="molecule type" value="Genomic_DNA"/>
</dbReference>
<proteinExistence type="predicted"/>
<dbReference type="InterPro" id="IPR013013">
    <property type="entry name" value="PTS_EIIC_1"/>
</dbReference>
<evidence type="ECO:0000259" key="14">
    <source>
        <dbReference type="PROSITE" id="PS51098"/>
    </source>
</evidence>
<dbReference type="PANTHER" id="PTHR30175">
    <property type="entry name" value="PHOSPHOTRANSFERASE SYSTEM TRANSPORT PROTEIN"/>
    <property type="match status" value="1"/>
</dbReference>
<evidence type="ECO:0000256" key="7">
    <source>
        <dbReference type="ARBA" id="ARBA00022692"/>
    </source>
</evidence>
<dbReference type="CDD" id="cd00212">
    <property type="entry name" value="PTS_IIB_glc"/>
    <property type="match status" value="1"/>
</dbReference>
<feature type="transmembrane region" description="Helical" evidence="12">
    <location>
        <begin position="168"/>
        <end position="185"/>
    </location>
</feature>
<feature type="transmembrane region" description="Helical" evidence="12">
    <location>
        <begin position="423"/>
        <end position="444"/>
    </location>
</feature>
<keyword evidence="4" id="KW-0762">Sugar transport</keyword>
<dbReference type="SUPFAM" id="SSF55604">
    <property type="entry name" value="Glucose permease domain IIB"/>
    <property type="match status" value="1"/>
</dbReference>
<dbReference type="GO" id="GO:0005886">
    <property type="term" value="C:plasma membrane"/>
    <property type="evidence" value="ECO:0007669"/>
    <property type="project" value="UniProtKB-SubCell"/>
</dbReference>
<feature type="domain" description="PTS EIIC type-1" evidence="15">
    <location>
        <begin position="103"/>
        <end position="459"/>
    </location>
</feature>
<feature type="transmembrane region" description="Helical" evidence="12">
    <location>
        <begin position="236"/>
        <end position="258"/>
    </location>
</feature>
<dbReference type="FunFam" id="3.30.1360.60:FF:000001">
    <property type="entry name" value="PTS system glucose-specific IIBC component PtsG"/>
    <property type="match status" value="1"/>
</dbReference>
<dbReference type="SUPFAM" id="SSF51261">
    <property type="entry name" value="Duplicated hybrid motif"/>
    <property type="match status" value="1"/>
</dbReference>
<dbReference type="InterPro" id="IPR001996">
    <property type="entry name" value="PTS_IIB_1"/>
</dbReference>
<sequence>MDYDKSADKIIENVGGKENITKMIHCSTRLRFTLNDYDKTKLDAIKKVDGVLGAVNTSGQCQVIVGNAVVEMYDAVNAKIGKLNNDKVKVDTPKQKWYETFLDFLIGIFQPLVPAIAGAGVLKSLMILFASIGWISETSSSYQIFSFIGSAPLYFLPLLIAITTAQKLNVNILVSVSIASVLVYPDLVTLLTKGTKLFGISITNVTYSSQVFPAILAILLYAVLEKYVTKYCPKPVRIFLVPLICMAVTVPVTLIVLGPMGYIIGTWISTFILFLFNHLGWIATGLLAALLPLMVATGMHKALLPYAVAMMTSTGKELLYLPASLAHNFSEAGTCFGVAVRTKDEKMRATAVSAAISALFGITEPALYGVTIQHKRALGPVMIPSAITGSIVGILSIKAFALVGPGIASMTMYVDKSNAMNFVYAWICLVISILLSFVLTIIVWKDDVIESEQTSSKTIDTTLDTNIKLESPINGIVVPLKEVNDATFSSGILGEGVAIEPRDGILYAPAKAEVMMTYKTGHAIGLKMQDGSEVLIHIGIYTVKLEGKYFNLKVKEHQIVEVGETLVEFNLDKIVAEGFDPTVMMIITAKGTADDVVLPALV</sequence>
<dbReference type="GO" id="GO:0015771">
    <property type="term" value="P:trehalose transport"/>
    <property type="evidence" value="ECO:0007669"/>
    <property type="project" value="TreeGrafter"/>
</dbReference>
<feature type="transmembrane region" description="Helical" evidence="12">
    <location>
        <begin position="104"/>
        <end position="135"/>
    </location>
</feature>
<keyword evidence="2" id="KW-0813">Transport</keyword>
<dbReference type="GO" id="GO:0009401">
    <property type="term" value="P:phosphoenolpyruvate-dependent sugar phosphotransferase system"/>
    <property type="evidence" value="ECO:0007669"/>
    <property type="project" value="UniProtKB-KW"/>
</dbReference>
<dbReference type="Pfam" id="PF00367">
    <property type="entry name" value="PTS_EIIB"/>
    <property type="match status" value="1"/>
</dbReference>
<feature type="transmembrane region" description="Helical" evidence="12">
    <location>
        <begin position="264"/>
        <end position="291"/>
    </location>
</feature>
<dbReference type="PROSITE" id="PS51103">
    <property type="entry name" value="PTS_EIIC_TYPE_1"/>
    <property type="match status" value="1"/>
</dbReference>
<name>A0A9X2JM94_9LACO</name>
<evidence type="ECO:0000259" key="13">
    <source>
        <dbReference type="PROSITE" id="PS51093"/>
    </source>
</evidence>
<evidence type="ECO:0000256" key="2">
    <source>
        <dbReference type="ARBA" id="ARBA00022448"/>
    </source>
</evidence>
<dbReference type="GO" id="GO:0008982">
    <property type="term" value="F:protein-N(PI)-phosphohistidine-sugar phosphotransferase activity"/>
    <property type="evidence" value="ECO:0007669"/>
    <property type="project" value="InterPro"/>
</dbReference>
<dbReference type="Gene3D" id="3.30.1360.60">
    <property type="entry name" value="Glucose permease domain IIB"/>
    <property type="match status" value="1"/>
</dbReference>
<dbReference type="InterPro" id="IPR001127">
    <property type="entry name" value="PTS_EIIA_1_perm"/>
</dbReference>
<dbReference type="Proteomes" id="UP001139006">
    <property type="component" value="Unassembled WGS sequence"/>
</dbReference>
<dbReference type="NCBIfam" id="TIGR01995">
    <property type="entry name" value="PTS-II-ABC-beta"/>
    <property type="match status" value="1"/>
</dbReference>
<dbReference type="PROSITE" id="PS00371">
    <property type="entry name" value="PTS_EIIA_TYPE_1_HIS"/>
    <property type="match status" value="1"/>
</dbReference>
<feature type="transmembrane region" description="Helical" evidence="12">
    <location>
        <begin position="382"/>
        <end position="403"/>
    </location>
</feature>
<feature type="domain" description="PTS EIIA type-1" evidence="13">
    <location>
        <begin position="485"/>
        <end position="589"/>
    </location>
</feature>
<evidence type="ECO:0000256" key="4">
    <source>
        <dbReference type="ARBA" id="ARBA00022597"/>
    </source>
</evidence>
<dbReference type="NCBIfam" id="TIGR00830">
    <property type="entry name" value="PTBA"/>
    <property type="match status" value="1"/>
</dbReference>
<evidence type="ECO:0000256" key="1">
    <source>
        <dbReference type="ARBA" id="ARBA00004651"/>
    </source>
</evidence>
<protein>
    <submittedName>
        <fullName evidence="16">Beta-glucoside-specific PTS transporter subunit IIABC</fullName>
        <ecNumber evidence="16">2.7.1.-</ecNumber>
    </submittedName>
</protein>
<dbReference type="InterPro" id="IPR011297">
    <property type="entry name" value="PTS_IIABC_b_glu"/>
</dbReference>
<feature type="transmembrane region" description="Helical" evidence="12">
    <location>
        <begin position="351"/>
        <end position="370"/>
    </location>
</feature>
<dbReference type="PROSITE" id="PS51093">
    <property type="entry name" value="PTS_EIIA_TYPE_1"/>
    <property type="match status" value="1"/>
</dbReference>
<evidence type="ECO:0000256" key="9">
    <source>
        <dbReference type="ARBA" id="ARBA00022989"/>
    </source>
</evidence>
<evidence type="ECO:0000256" key="11">
    <source>
        <dbReference type="PROSITE-ProRule" id="PRU00421"/>
    </source>
</evidence>
<dbReference type="PROSITE" id="PS01035">
    <property type="entry name" value="PTS_EIIB_TYPE_1_CYS"/>
    <property type="match status" value="1"/>
</dbReference>
<reference evidence="16 17" key="1">
    <citation type="journal article" date="2023" name="Int. J. Syst. Evol. Microbiol.">
        <title>Ligilactobacillus ubinensis sp. nov., a novel species isolated from the wild ferment of a durian fruit (Durio zibethinus).</title>
        <authorList>
            <person name="Heng Y.C."/>
            <person name="Menon N."/>
            <person name="Chen B."/>
            <person name="Loo B.Z.L."/>
            <person name="Wong G.W.J."/>
            <person name="Lim A.C.H."/>
            <person name="Silvaraju S."/>
            <person name="Kittelmann S."/>
        </authorList>
    </citation>
    <scope>NUCLEOTIDE SEQUENCE [LARGE SCALE GENOMIC DNA]</scope>
    <source>
        <strain evidence="16 17">WILCCON 0076</strain>
    </source>
</reference>
<feature type="transmembrane region" description="Helical" evidence="12">
    <location>
        <begin position="205"/>
        <end position="224"/>
    </location>
</feature>
<dbReference type="Pfam" id="PF02378">
    <property type="entry name" value="PTS_EIIC"/>
    <property type="match status" value="1"/>
</dbReference>
<evidence type="ECO:0000313" key="17">
    <source>
        <dbReference type="Proteomes" id="UP001139006"/>
    </source>
</evidence>